<dbReference type="GO" id="GO:0005634">
    <property type="term" value="C:nucleus"/>
    <property type="evidence" value="ECO:0007669"/>
    <property type="project" value="TreeGrafter"/>
</dbReference>
<feature type="non-terminal residue" evidence="3">
    <location>
        <position position="265"/>
    </location>
</feature>
<dbReference type="GO" id="GO:0005667">
    <property type="term" value="C:transcription regulator complex"/>
    <property type="evidence" value="ECO:0007669"/>
    <property type="project" value="TreeGrafter"/>
</dbReference>
<evidence type="ECO:0000256" key="1">
    <source>
        <dbReference type="SAM" id="MobiDB-lite"/>
    </source>
</evidence>
<evidence type="ECO:0000259" key="2">
    <source>
        <dbReference type="PROSITE" id="PS51029"/>
    </source>
</evidence>
<name>A0A0J7JXX2_LASNI</name>
<evidence type="ECO:0000313" key="4">
    <source>
        <dbReference type="Proteomes" id="UP000036403"/>
    </source>
</evidence>
<dbReference type="PROSITE" id="PS51029">
    <property type="entry name" value="MADF"/>
    <property type="match status" value="1"/>
</dbReference>
<evidence type="ECO:0000313" key="3">
    <source>
        <dbReference type="EMBL" id="KMQ82952.1"/>
    </source>
</evidence>
<dbReference type="SMART" id="SM00595">
    <property type="entry name" value="MADF"/>
    <property type="match status" value="1"/>
</dbReference>
<feature type="compositionally biased region" description="Low complexity" evidence="1">
    <location>
        <begin position="191"/>
        <end position="203"/>
    </location>
</feature>
<dbReference type="InterPro" id="IPR006578">
    <property type="entry name" value="MADF-dom"/>
</dbReference>
<comment type="caution">
    <text evidence="3">The sequence shown here is derived from an EMBL/GenBank/DDBJ whole genome shotgun (WGS) entry which is preliminary data.</text>
</comment>
<dbReference type="OrthoDB" id="7553167at2759"/>
<protein>
    <submittedName>
        <fullName evidence="3">Tuftelin-interacting protein 11</fullName>
    </submittedName>
</protein>
<dbReference type="PaxDb" id="67767-A0A0J7JXX2"/>
<dbReference type="PANTHER" id="PTHR12243:SF60">
    <property type="entry name" value="SI:CH211-15D5.12-RELATED"/>
    <property type="match status" value="1"/>
</dbReference>
<proteinExistence type="predicted"/>
<dbReference type="Proteomes" id="UP000036403">
    <property type="component" value="Unassembled WGS sequence"/>
</dbReference>
<keyword evidence="4" id="KW-1185">Reference proteome</keyword>
<feature type="domain" description="MADF" evidence="2">
    <location>
        <begin position="4"/>
        <end position="102"/>
    </location>
</feature>
<accession>A0A0J7JXX2</accession>
<organism evidence="3 4">
    <name type="scientific">Lasius niger</name>
    <name type="common">Black garden ant</name>
    <dbReference type="NCBI Taxonomy" id="67767"/>
    <lineage>
        <taxon>Eukaryota</taxon>
        <taxon>Metazoa</taxon>
        <taxon>Ecdysozoa</taxon>
        <taxon>Arthropoda</taxon>
        <taxon>Hexapoda</taxon>
        <taxon>Insecta</taxon>
        <taxon>Pterygota</taxon>
        <taxon>Neoptera</taxon>
        <taxon>Endopterygota</taxon>
        <taxon>Hymenoptera</taxon>
        <taxon>Apocrita</taxon>
        <taxon>Aculeata</taxon>
        <taxon>Formicoidea</taxon>
        <taxon>Formicidae</taxon>
        <taxon>Formicinae</taxon>
        <taxon>Lasius</taxon>
        <taxon>Lasius</taxon>
    </lineage>
</organism>
<dbReference type="PANTHER" id="PTHR12243">
    <property type="entry name" value="MADF DOMAIN TRANSCRIPTION FACTOR"/>
    <property type="match status" value="1"/>
</dbReference>
<dbReference type="AlphaFoldDB" id="A0A0J7JXX2"/>
<dbReference type="Pfam" id="PF10545">
    <property type="entry name" value="MADF_DNA_bdg"/>
    <property type="match status" value="1"/>
</dbReference>
<feature type="compositionally biased region" description="Low complexity" evidence="1">
    <location>
        <begin position="147"/>
        <end position="168"/>
    </location>
</feature>
<sequence length="265" mass="28566">MERELILLVKNNPALFAKTTKEYCGIGYNKDLAWQRIGSSLTKRLSGPEASKLFYNIRQRFGRERRKVLFSLKGKSGQGAVAPYVSPWPLYEDCMFLADHIVARKTSSSYSSALPKTQQAAAVKSNFEIGGVSPIFARPSPSPSPPVFRSTPSPQTSGLLSPSSVWSSDNELFHGDAEFDTSDSRSSVGQSPAATAEGASSSSGVSSASILKIIKKDTKSKGKRTVPQPDNFAVKKKKDDDVLTQAILNQTTTLSSIAAKLGESL</sequence>
<reference evidence="3 4" key="1">
    <citation type="submission" date="2015-04" db="EMBL/GenBank/DDBJ databases">
        <title>Lasius niger genome sequencing.</title>
        <authorList>
            <person name="Konorov E.A."/>
            <person name="Nikitin M.A."/>
            <person name="Kirill M.V."/>
            <person name="Chang P."/>
        </authorList>
    </citation>
    <scope>NUCLEOTIDE SEQUENCE [LARGE SCALE GENOMIC DNA]</scope>
    <source>
        <tissue evidence="3">Whole</tissue>
    </source>
</reference>
<dbReference type="GO" id="GO:0006357">
    <property type="term" value="P:regulation of transcription by RNA polymerase II"/>
    <property type="evidence" value="ECO:0007669"/>
    <property type="project" value="TreeGrafter"/>
</dbReference>
<dbReference type="InterPro" id="IPR039353">
    <property type="entry name" value="TF_Adf1"/>
</dbReference>
<gene>
    <name evidence="3" type="ORF">RF55_21374</name>
</gene>
<feature type="region of interest" description="Disordered" evidence="1">
    <location>
        <begin position="134"/>
        <end position="203"/>
    </location>
</feature>
<dbReference type="EMBL" id="LBMM01022088">
    <property type="protein sequence ID" value="KMQ82952.1"/>
    <property type="molecule type" value="Genomic_DNA"/>
</dbReference>